<proteinExistence type="predicted"/>
<comment type="caution">
    <text evidence="1">The sequence shown here is derived from an EMBL/GenBank/DDBJ whole genome shotgun (WGS) entry which is preliminary data.</text>
</comment>
<dbReference type="EMBL" id="JAHRIQ010096293">
    <property type="protein sequence ID" value="MEQ2252989.1"/>
    <property type="molecule type" value="Genomic_DNA"/>
</dbReference>
<evidence type="ECO:0000313" key="1">
    <source>
        <dbReference type="EMBL" id="MEQ2252989.1"/>
    </source>
</evidence>
<gene>
    <name evidence="1" type="ORF">ILYODFUR_027424</name>
</gene>
<evidence type="ECO:0000313" key="2">
    <source>
        <dbReference type="Proteomes" id="UP001482620"/>
    </source>
</evidence>
<reference evidence="1 2" key="1">
    <citation type="submission" date="2021-06" db="EMBL/GenBank/DDBJ databases">
        <authorList>
            <person name="Palmer J.M."/>
        </authorList>
    </citation>
    <scope>NUCLEOTIDE SEQUENCE [LARGE SCALE GENOMIC DNA]</scope>
    <source>
        <strain evidence="2">if_2019</strain>
        <tissue evidence="1">Muscle</tissue>
    </source>
</reference>
<dbReference type="Proteomes" id="UP001482620">
    <property type="component" value="Unassembled WGS sequence"/>
</dbReference>
<organism evidence="1 2">
    <name type="scientific">Ilyodon furcidens</name>
    <name type="common">goldbreast splitfin</name>
    <dbReference type="NCBI Taxonomy" id="33524"/>
    <lineage>
        <taxon>Eukaryota</taxon>
        <taxon>Metazoa</taxon>
        <taxon>Chordata</taxon>
        <taxon>Craniata</taxon>
        <taxon>Vertebrata</taxon>
        <taxon>Euteleostomi</taxon>
        <taxon>Actinopterygii</taxon>
        <taxon>Neopterygii</taxon>
        <taxon>Teleostei</taxon>
        <taxon>Neoteleostei</taxon>
        <taxon>Acanthomorphata</taxon>
        <taxon>Ovalentaria</taxon>
        <taxon>Atherinomorphae</taxon>
        <taxon>Cyprinodontiformes</taxon>
        <taxon>Goodeidae</taxon>
        <taxon>Ilyodon</taxon>
    </lineage>
</organism>
<name>A0ABV0V7J1_9TELE</name>
<sequence>MYSFCKTAHLQRHSCTEANCEIGSFQPLHELPRGLPRGEQPGLVLALSSPYERSPGAHGRFSPCVHRPSHTLSLGCFEL</sequence>
<protein>
    <submittedName>
        <fullName evidence="1">Uncharacterized protein</fullName>
    </submittedName>
</protein>
<keyword evidence="2" id="KW-1185">Reference proteome</keyword>
<accession>A0ABV0V7J1</accession>